<evidence type="ECO:0000256" key="5">
    <source>
        <dbReference type="ARBA" id="ARBA00022603"/>
    </source>
</evidence>
<dbReference type="Pfam" id="PF01135">
    <property type="entry name" value="PCMT"/>
    <property type="match status" value="1"/>
</dbReference>
<gene>
    <name evidence="8" type="primary">pcmA</name>
    <name evidence="8" type="ORF">DFA_07279</name>
</gene>
<keyword evidence="5" id="KW-0489">Methyltransferase</keyword>
<dbReference type="KEGG" id="dfa:DFA_07279"/>
<dbReference type="OrthoDB" id="73890at2759"/>
<reference evidence="9" key="1">
    <citation type="journal article" date="2011" name="Genome Res.">
        <title>Phylogeny-wide analysis of social amoeba genomes highlights ancient origins for complex intercellular communication.</title>
        <authorList>
            <person name="Heidel A.J."/>
            <person name="Lawal H.M."/>
            <person name="Felder M."/>
            <person name="Schilde C."/>
            <person name="Helps N.R."/>
            <person name="Tunggal B."/>
            <person name="Rivero F."/>
            <person name="John U."/>
            <person name="Schleicher M."/>
            <person name="Eichinger L."/>
            <person name="Platzer M."/>
            <person name="Noegel A.A."/>
            <person name="Schaap P."/>
            <person name="Gloeckner G."/>
        </authorList>
    </citation>
    <scope>NUCLEOTIDE SEQUENCE [LARGE SCALE GENOMIC DNA]</scope>
    <source>
        <strain evidence="9">SH3</strain>
    </source>
</reference>
<comment type="subcellular location">
    <subcellularLocation>
        <location evidence="1">Cytoplasm</location>
    </subcellularLocation>
</comment>
<dbReference type="EMBL" id="GL883013">
    <property type="protein sequence ID" value="EGG20159.1"/>
    <property type="molecule type" value="Genomic_DNA"/>
</dbReference>
<evidence type="ECO:0000256" key="3">
    <source>
        <dbReference type="ARBA" id="ARBA00011890"/>
    </source>
</evidence>
<dbReference type="InterPro" id="IPR000682">
    <property type="entry name" value="PCMT"/>
</dbReference>
<dbReference type="Gene3D" id="3.40.50.150">
    <property type="entry name" value="Vaccinia Virus protein VP39"/>
    <property type="match status" value="1"/>
</dbReference>
<evidence type="ECO:0000313" key="9">
    <source>
        <dbReference type="Proteomes" id="UP000007797"/>
    </source>
</evidence>
<evidence type="ECO:0000256" key="1">
    <source>
        <dbReference type="ARBA" id="ARBA00004496"/>
    </source>
</evidence>
<protein>
    <recommendedName>
        <fullName evidence="3">protein-L-isoaspartate(D-aspartate) O-methyltransferase</fullName>
        <ecNumber evidence="3">2.1.1.77</ecNumber>
    </recommendedName>
</protein>
<keyword evidence="4" id="KW-0963">Cytoplasm</keyword>
<dbReference type="GO" id="GO:0032259">
    <property type="term" value="P:methylation"/>
    <property type="evidence" value="ECO:0007669"/>
    <property type="project" value="UniProtKB-KW"/>
</dbReference>
<dbReference type="GeneID" id="14871850"/>
<dbReference type="GO" id="GO:0005737">
    <property type="term" value="C:cytoplasm"/>
    <property type="evidence" value="ECO:0007669"/>
    <property type="project" value="UniProtKB-SubCell"/>
</dbReference>
<dbReference type="InterPro" id="IPR029063">
    <property type="entry name" value="SAM-dependent_MTases_sf"/>
</dbReference>
<dbReference type="Proteomes" id="UP000007797">
    <property type="component" value="Unassembled WGS sequence"/>
</dbReference>
<proteinExistence type="inferred from homology"/>
<sequence length="404" mass="44658">MFSNNFLQETPFSVDSINVPRLCTTTTTTRSLLSTLSNNKNNKNILSLFSSYYPSSPSSSSSSPLPSSSSSSSSLSYSTVGQSYNILTTMTLTRMFGGKNHSSSSSRSLDDVPINPKTQRELVMFLMQRRRMLAKNRIADVMIQVDRIHFLPKSCSDIYYDSPQPIGNQATISAPHMHAIMLDLLDDYLVEGANALDIGSGSGYISACMSRLVGKRGHVVGVDHIQELTDQSLANLKSFDSGIFQNLEIHCADGYKGWKEGAPYDAIHVGAASEEIPTELLDQLKPGGRMVIPVGPNESFHQLLVIDKQDDGKIKVKSCGDVRFVPLTTKERQLNPNSPPSLTKIHLVDDAQGGAAQKIIVRAHMVPAPDSPHFKQYEEQLNKRQQILQQQKEKFPIERSDKKK</sequence>
<keyword evidence="6" id="KW-0808">Transferase</keyword>
<dbReference type="PANTHER" id="PTHR11579:SF0">
    <property type="entry name" value="PROTEIN-L-ISOASPARTATE(D-ASPARTATE) O-METHYLTRANSFERASE"/>
    <property type="match status" value="1"/>
</dbReference>
<name>F4PVZ5_CACFS</name>
<evidence type="ECO:0000313" key="8">
    <source>
        <dbReference type="EMBL" id="EGG20159.1"/>
    </source>
</evidence>
<dbReference type="GO" id="GO:0004719">
    <property type="term" value="F:protein-L-isoaspartate (D-aspartate) O-methyltransferase activity"/>
    <property type="evidence" value="ECO:0007669"/>
    <property type="project" value="UniProtKB-EC"/>
</dbReference>
<evidence type="ECO:0000256" key="6">
    <source>
        <dbReference type="ARBA" id="ARBA00022679"/>
    </source>
</evidence>
<dbReference type="CDD" id="cd02440">
    <property type="entry name" value="AdoMet_MTases"/>
    <property type="match status" value="1"/>
</dbReference>
<dbReference type="PANTHER" id="PTHR11579">
    <property type="entry name" value="PROTEIN-L-ISOASPARTATE O-METHYLTRANSFERASE"/>
    <property type="match status" value="1"/>
</dbReference>
<dbReference type="OMA" id="HELMVVT"/>
<dbReference type="PROSITE" id="PS01279">
    <property type="entry name" value="PCMT"/>
    <property type="match status" value="1"/>
</dbReference>
<dbReference type="STRING" id="1054147.F4PVZ5"/>
<evidence type="ECO:0000256" key="4">
    <source>
        <dbReference type="ARBA" id="ARBA00022490"/>
    </source>
</evidence>
<dbReference type="RefSeq" id="XP_004367142.1">
    <property type="nucleotide sequence ID" value="XM_004367085.1"/>
</dbReference>
<evidence type="ECO:0000256" key="7">
    <source>
        <dbReference type="ARBA" id="ARBA00022691"/>
    </source>
</evidence>
<dbReference type="AlphaFoldDB" id="F4PVZ5"/>
<keyword evidence="9" id="KW-1185">Reference proteome</keyword>
<accession>F4PVZ5</accession>
<organism evidence="8 9">
    <name type="scientific">Cavenderia fasciculata</name>
    <name type="common">Slime mold</name>
    <name type="synonym">Dictyostelium fasciculatum</name>
    <dbReference type="NCBI Taxonomy" id="261658"/>
    <lineage>
        <taxon>Eukaryota</taxon>
        <taxon>Amoebozoa</taxon>
        <taxon>Evosea</taxon>
        <taxon>Eumycetozoa</taxon>
        <taxon>Dictyostelia</taxon>
        <taxon>Acytosteliales</taxon>
        <taxon>Cavenderiaceae</taxon>
        <taxon>Cavenderia</taxon>
    </lineage>
</organism>
<dbReference type="NCBIfam" id="TIGR00080">
    <property type="entry name" value="pimt"/>
    <property type="match status" value="1"/>
</dbReference>
<evidence type="ECO:0000256" key="2">
    <source>
        <dbReference type="ARBA" id="ARBA00005369"/>
    </source>
</evidence>
<keyword evidence="7" id="KW-0949">S-adenosyl-L-methionine</keyword>
<dbReference type="SUPFAM" id="SSF53335">
    <property type="entry name" value="S-adenosyl-L-methionine-dependent methyltransferases"/>
    <property type="match status" value="1"/>
</dbReference>
<dbReference type="EC" id="2.1.1.77" evidence="3"/>
<comment type="similarity">
    <text evidence="2">Belongs to the methyltransferase superfamily. L-isoaspartyl/D-aspartyl protein methyltransferase family.</text>
</comment>